<reference evidence="7" key="2">
    <citation type="journal article" date="2023" name="Commun. Biol.">
        <title>Intrasexual cuticular hydrocarbon dimorphism in a wasp sheds light on hydrocarbon biosynthesis genes in Hymenoptera.</title>
        <authorList>
            <person name="Moris V.C."/>
            <person name="Podsiadlowski L."/>
            <person name="Martin S."/>
            <person name="Oeyen J.P."/>
            <person name="Donath A."/>
            <person name="Petersen M."/>
            <person name="Wilbrandt J."/>
            <person name="Misof B."/>
            <person name="Liedtke D."/>
            <person name="Thamm M."/>
            <person name="Scheiner R."/>
            <person name="Schmitt T."/>
            <person name="Niehuis O."/>
        </authorList>
    </citation>
    <scope>NUCLEOTIDE SEQUENCE</scope>
    <source>
        <strain evidence="7">GBR_01_08_01A</strain>
    </source>
</reference>
<dbReference type="AlphaFoldDB" id="A0AAD9RDS3"/>
<evidence type="ECO:0000313" key="7">
    <source>
        <dbReference type="EMBL" id="KAK2577871.1"/>
    </source>
</evidence>
<dbReference type="GO" id="GO:0071897">
    <property type="term" value="P:DNA biosynthetic process"/>
    <property type="evidence" value="ECO:0007669"/>
    <property type="project" value="UniProtKB-ARBA"/>
</dbReference>
<dbReference type="InterPro" id="IPR043502">
    <property type="entry name" value="DNA/RNA_pol_sf"/>
</dbReference>
<evidence type="ECO:0000256" key="3">
    <source>
        <dbReference type="ARBA" id="ARBA00022722"/>
    </source>
</evidence>
<dbReference type="CDD" id="cd00303">
    <property type="entry name" value="retropepsin_like"/>
    <property type="match status" value="1"/>
</dbReference>
<gene>
    <name evidence="7" type="ORF">KPH14_008172</name>
</gene>
<dbReference type="InterPro" id="IPR018061">
    <property type="entry name" value="Retropepsins"/>
</dbReference>
<accession>A0AAD9RDS3</accession>
<proteinExistence type="predicted"/>
<dbReference type="InterPro" id="IPR021109">
    <property type="entry name" value="Peptidase_aspartic_dom_sf"/>
</dbReference>
<sequence>MPLEIGLRRLRNLGKLFSRNFILFQLKCVLKINGLRGVNFADSNAVTQALTQLDLAQEDYERQKESRYQSNRGNGNRVNSLRFGQFERRDFGGGENTRYKFTRNGGRNTHHWYGRRSNQDRCNIHNYREPQTGASYYVTDKNRDHGRGSMPLPDVRFPPPRINHNDSQVGNRVVNGEQKDLNGEIEGNVVESTALQNRATYKPSPYIKLTLDEKSVEALVDTGSQVTCVSERLYDILKQHSHVKELPVANARVYTALRQKAVTIKRQIFIPMIIDEVRYDQVFLVVPYLSSECILGNDWLHENKVNINYEKKLIYVKGKPLNSALVTFEREESEELNTTQNDQENHIQIIRVVNEAEKGSDVDGKNSDVELNVLDVSDSDKDCEVRDGSEEDAQLENNLVEADSYCIGKETESDKVFAEDYYSIARKLMRLEEEETTSILNLIVKYKKIFSDKPGLTTIYEHEIKVKSSKLTSHHSYPVPIYLREMVREEIKAMMQAGIIERGSGPYCNPLRIVKGKQYYPTYFVWIVHK</sequence>
<evidence type="ECO:0000256" key="1">
    <source>
        <dbReference type="ARBA" id="ARBA00022679"/>
    </source>
</evidence>
<dbReference type="GO" id="GO:0016787">
    <property type="term" value="F:hydrolase activity"/>
    <property type="evidence" value="ECO:0007669"/>
    <property type="project" value="UniProtKB-KW"/>
</dbReference>
<feature type="domain" description="Retropepsins" evidence="6">
    <location>
        <begin position="203"/>
        <end position="307"/>
    </location>
</feature>
<comment type="caution">
    <text evidence="7">The sequence shown here is derived from an EMBL/GenBank/DDBJ whole genome shotgun (WGS) entry which is preliminary data.</text>
</comment>
<dbReference type="PANTHER" id="PTHR37984">
    <property type="entry name" value="PROTEIN CBG26694"/>
    <property type="match status" value="1"/>
</dbReference>
<dbReference type="Pfam" id="PF00077">
    <property type="entry name" value="RVP"/>
    <property type="match status" value="1"/>
</dbReference>
<dbReference type="EMBL" id="JAIFRP010001038">
    <property type="protein sequence ID" value="KAK2577871.1"/>
    <property type="molecule type" value="Genomic_DNA"/>
</dbReference>
<organism evidence="7 8">
    <name type="scientific">Odynerus spinipes</name>
    <dbReference type="NCBI Taxonomy" id="1348599"/>
    <lineage>
        <taxon>Eukaryota</taxon>
        <taxon>Metazoa</taxon>
        <taxon>Ecdysozoa</taxon>
        <taxon>Arthropoda</taxon>
        <taxon>Hexapoda</taxon>
        <taxon>Insecta</taxon>
        <taxon>Pterygota</taxon>
        <taxon>Neoptera</taxon>
        <taxon>Endopterygota</taxon>
        <taxon>Hymenoptera</taxon>
        <taxon>Apocrita</taxon>
        <taxon>Aculeata</taxon>
        <taxon>Vespoidea</taxon>
        <taxon>Vespidae</taxon>
        <taxon>Eumeninae</taxon>
        <taxon>Odynerus</taxon>
    </lineage>
</organism>
<dbReference type="GO" id="GO:0004519">
    <property type="term" value="F:endonuclease activity"/>
    <property type="evidence" value="ECO:0007669"/>
    <property type="project" value="UniProtKB-KW"/>
</dbReference>
<keyword evidence="8" id="KW-1185">Reference proteome</keyword>
<reference evidence="7" key="1">
    <citation type="submission" date="2021-08" db="EMBL/GenBank/DDBJ databases">
        <authorList>
            <person name="Misof B."/>
            <person name="Oliver O."/>
            <person name="Podsiadlowski L."/>
            <person name="Donath A."/>
            <person name="Peters R."/>
            <person name="Mayer C."/>
            <person name="Rust J."/>
            <person name="Gunkel S."/>
            <person name="Lesny P."/>
            <person name="Martin S."/>
            <person name="Oeyen J.P."/>
            <person name="Petersen M."/>
            <person name="Panagiotis P."/>
            <person name="Wilbrandt J."/>
            <person name="Tanja T."/>
        </authorList>
    </citation>
    <scope>NUCLEOTIDE SEQUENCE</scope>
    <source>
        <strain evidence="7">GBR_01_08_01A</strain>
        <tissue evidence="7">Thorax + abdomen</tissue>
    </source>
</reference>
<evidence type="ECO:0000313" key="8">
    <source>
        <dbReference type="Proteomes" id="UP001258017"/>
    </source>
</evidence>
<dbReference type="SUPFAM" id="SSF56672">
    <property type="entry name" value="DNA/RNA polymerases"/>
    <property type="match status" value="1"/>
</dbReference>
<keyword evidence="5" id="KW-0378">Hydrolase</keyword>
<dbReference type="Gene3D" id="2.40.70.10">
    <property type="entry name" value="Acid Proteases"/>
    <property type="match status" value="1"/>
</dbReference>
<keyword evidence="3" id="KW-0540">Nuclease</keyword>
<evidence type="ECO:0000259" key="6">
    <source>
        <dbReference type="Pfam" id="PF00077"/>
    </source>
</evidence>
<keyword evidence="4" id="KW-0255">Endonuclease</keyword>
<dbReference type="Gene3D" id="3.10.10.10">
    <property type="entry name" value="HIV Type 1 Reverse Transcriptase, subunit A, domain 1"/>
    <property type="match status" value="1"/>
</dbReference>
<name>A0AAD9RDS3_9HYME</name>
<dbReference type="PANTHER" id="PTHR37984:SF5">
    <property type="entry name" value="PROTEIN NYNRIN-LIKE"/>
    <property type="match status" value="1"/>
</dbReference>
<dbReference type="GO" id="GO:0016779">
    <property type="term" value="F:nucleotidyltransferase activity"/>
    <property type="evidence" value="ECO:0007669"/>
    <property type="project" value="UniProtKB-KW"/>
</dbReference>
<evidence type="ECO:0000256" key="2">
    <source>
        <dbReference type="ARBA" id="ARBA00022695"/>
    </source>
</evidence>
<dbReference type="InterPro" id="IPR050951">
    <property type="entry name" value="Retrovirus_Pol_polyprotein"/>
</dbReference>
<keyword evidence="2" id="KW-0548">Nucleotidyltransferase</keyword>
<dbReference type="SUPFAM" id="SSF50630">
    <property type="entry name" value="Acid proteases"/>
    <property type="match status" value="1"/>
</dbReference>
<keyword evidence="1" id="KW-0808">Transferase</keyword>
<evidence type="ECO:0000256" key="5">
    <source>
        <dbReference type="ARBA" id="ARBA00022801"/>
    </source>
</evidence>
<dbReference type="Proteomes" id="UP001258017">
    <property type="component" value="Unassembled WGS sequence"/>
</dbReference>
<evidence type="ECO:0000256" key="4">
    <source>
        <dbReference type="ARBA" id="ARBA00022759"/>
    </source>
</evidence>
<protein>
    <recommendedName>
        <fullName evidence="6">Retropepsins domain-containing protein</fullName>
    </recommendedName>
</protein>